<evidence type="ECO:0000256" key="1">
    <source>
        <dbReference type="SAM" id="Phobius"/>
    </source>
</evidence>
<dbReference type="CTD" id="9947813"/>
<dbReference type="AlphaFoldDB" id="A0A1S0TRJ8"/>
<keyword evidence="1" id="KW-0812">Transmembrane</keyword>
<dbReference type="EMBL" id="JH712209">
    <property type="protein sequence ID" value="EFO18128.1"/>
    <property type="molecule type" value="Genomic_DNA"/>
</dbReference>
<keyword evidence="1" id="KW-1133">Transmembrane helix</keyword>
<organism evidence="2">
    <name type="scientific">Loa loa</name>
    <name type="common">Eye worm</name>
    <name type="synonym">Filaria loa</name>
    <dbReference type="NCBI Taxonomy" id="7209"/>
    <lineage>
        <taxon>Eukaryota</taxon>
        <taxon>Metazoa</taxon>
        <taxon>Ecdysozoa</taxon>
        <taxon>Nematoda</taxon>
        <taxon>Chromadorea</taxon>
        <taxon>Rhabditida</taxon>
        <taxon>Spirurina</taxon>
        <taxon>Spiruromorpha</taxon>
        <taxon>Filarioidea</taxon>
        <taxon>Onchocercidae</taxon>
        <taxon>Loa</taxon>
    </lineage>
</organism>
<evidence type="ECO:0000313" key="2">
    <source>
        <dbReference type="EMBL" id="EFO18128.1"/>
    </source>
</evidence>
<protein>
    <submittedName>
        <fullName evidence="2">Uncharacterized protein</fullName>
    </submittedName>
</protein>
<dbReference type="InParanoid" id="A0A1S0TRJ8"/>
<gene>
    <name evidence="2" type="ORF">LOAG_10370</name>
</gene>
<dbReference type="RefSeq" id="XP_003145942.1">
    <property type="nucleotide sequence ID" value="XM_003145894.1"/>
</dbReference>
<name>A0A1S0TRJ8_LOALO</name>
<proteinExistence type="predicted"/>
<dbReference type="GeneID" id="9947813"/>
<accession>A0A1S0TRJ8</accession>
<keyword evidence="1" id="KW-0472">Membrane</keyword>
<dbReference type="KEGG" id="loa:LOAG_10370"/>
<feature type="transmembrane region" description="Helical" evidence="1">
    <location>
        <begin position="92"/>
        <end position="112"/>
    </location>
</feature>
<reference evidence="2" key="1">
    <citation type="submission" date="2012-04" db="EMBL/GenBank/DDBJ databases">
        <title>The Genome Sequence of Loa loa.</title>
        <authorList>
            <consortium name="The Broad Institute Genome Sequencing Platform"/>
            <consortium name="Broad Institute Genome Sequencing Center for Infectious Disease"/>
            <person name="Nutman T.B."/>
            <person name="Fink D.L."/>
            <person name="Russ C."/>
            <person name="Young S."/>
            <person name="Zeng Q."/>
            <person name="Gargeya S."/>
            <person name="Alvarado L."/>
            <person name="Berlin A."/>
            <person name="Chapman S.B."/>
            <person name="Chen Z."/>
            <person name="Freedman E."/>
            <person name="Gellesch M."/>
            <person name="Goldberg J."/>
            <person name="Griggs A."/>
            <person name="Gujja S."/>
            <person name="Heilman E.R."/>
            <person name="Heiman D."/>
            <person name="Howarth C."/>
            <person name="Mehta T."/>
            <person name="Neiman D."/>
            <person name="Pearson M."/>
            <person name="Roberts A."/>
            <person name="Saif S."/>
            <person name="Shea T."/>
            <person name="Shenoy N."/>
            <person name="Sisk P."/>
            <person name="Stolte C."/>
            <person name="Sykes S."/>
            <person name="White J."/>
            <person name="Yandava C."/>
            <person name="Haas B."/>
            <person name="Henn M.R."/>
            <person name="Nusbaum C."/>
            <person name="Birren B."/>
        </authorList>
    </citation>
    <scope>NUCLEOTIDE SEQUENCE [LARGE SCALE GENOMIC DNA]</scope>
</reference>
<sequence length="161" mass="18939">MEKAVLFFFSLFDRVKRSPWPQLTNRMEMKISFGSISNNQCPEPPACKLESAAFSASYHLPFVPCLPLQDFKKSLKGVSLKPVRWIFSHSKSIFKIYATMMMMMMIMIMMMMMMMMMMIEEEKILFLDLNFVLLIFFSEAFSSNKLESNSLKWILSTIYRN</sequence>